<evidence type="ECO:0000256" key="1">
    <source>
        <dbReference type="SAM" id="Phobius"/>
    </source>
</evidence>
<dbReference type="Proteomes" id="UP000663828">
    <property type="component" value="Unassembled WGS sequence"/>
</dbReference>
<feature type="transmembrane region" description="Helical" evidence="1">
    <location>
        <begin position="38"/>
        <end position="58"/>
    </location>
</feature>
<accession>A0A816GHM5</accession>
<dbReference type="AlphaFoldDB" id="A0A816GHM5"/>
<comment type="caution">
    <text evidence="2">The sequence shown here is derived from an EMBL/GenBank/DDBJ whole genome shotgun (WGS) entry which is preliminary data.</text>
</comment>
<protein>
    <submittedName>
        <fullName evidence="2">Uncharacterized protein</fullName>
    </submittedName>
</protein>
<keyword evidence="3" id="KW-1185">Reference proteome</keyword>
<gene>
    <name evidence="2" type="ORF">XAT740_LOCUS59504</name>
</gene>
<dbReference type="EMBL" id="CAJNOR010013837">
    <property type="protein sequence ID" value="CAF1675429.1"/>
    <property type="molecule type" value="Genomic_DNA"/>
</dbReference>
<name>A0A816GHM5_ADIRI</name>
<evidence type="ECO:0000313" key="2">
    <source>
        <dbReference type="EMBL" id="CAF1675429.1"/>
    </source>
</evidence>
<organism evidence="2 3">
    <name type="scientific">Adineta ricciae</name>
    <name type="common">Rotifer</name>
    <dbReference type="NCBI Taxonomy" id="249248"/>
    <lineage>
        <taxon>Eukaryota</taxon>
        <taxon>Metazoa</taxon>
        <taxon>Spiralia</taxon>
        <taxon>Gnathifera</taxon>
        <taxon>Rotifera</taxon>
        <taxon>Eurotatoria</taxon>
        <taxon>Bdelloidea</taxon>
        <taxon>Adinetida</taxon>
        <taxon>Adinetidae</taxon>
        <taxon>Adineta</taxon>
    </lineage>
</organism>
<keyword evidence="1" id="KW-1133">Transmembrane helix</keyword>
<reference evidence="2" key="1">
    <citation type="submission" date="2021-02" db="EMBL/GenBank/DDBJ databases">
        <authorList>
            <person name="Nowell W R."/>
        </authorList>
    </citation>
    <scope>NUCLEOTIDE SEQUENCE</scope>
</reference>
<keyword evidence="1" id="KW-0472">Membrane</keyword>
<sequence>MILNIANRLWQKFLRLNLFKKSDSTEQTLRKELIATRVYICSFITSLITITIITAFIVRTIERTESQPSDTRFTQLAKRYPSTIKCPCSKYAISYDAFVTSEVRFHPVCSSRFIEQTWFNMIFTNENISVTCASMEIWTNGHLPLSSSGYDLMSQFHGNYELNGANEHIIG</sequence>
<evidence type="ECO:0000313" key="3">
    <source>
        <dbReference type="Proteomes" id="UP000663828"/>
    </source>
</evidence>
<proteinExistence type="predicted"/>
<keyword evidence="1" id="KW-0812">Transmembrane</keyword>